<dbReference type="InterPro" id="IPR001314">
    <property type="entry name" value="Peptidase_S1A"/>
</dbReference>
<dbReference type="GO" id="GO:0004252">
    <property type="term" value="F:serine-type endopeptidase activity"/>
    <property type="evidence" value="ECO:0007669"/>
    <property type="project" value="InterPro"/>
</dbReference>
<reference evidence="8" key="2">
    <citation type="journal article" date="2015" name="Gigascience">
        <title>Reconstructing a comprehensive transcriptome assembly of a white-pupal translocated strain of the pest fruit fly Bactrocera cucurbitae.</title>
        <authorList>
            <person name="Sim S.B."/>
            <person name="Calla B."/>
            <person name="Hall B."/>
            <person name="DeRego T."/>
            <person name="Geib S.M."/>
        </authorList>
    </citation>
    <scope>NUCLEOTIDE SEQUENCE</scope>
</reference>
<dbReference type="InterPro" id="IPR043504">
    <property type="entry name" value="Peptidase_S1_PA_chymotrypsin"/>
</dbReference>
<evidence type="ECO:0000256" key="6">
    <source>
        <dbReference type="SAM" id="SignalP"/>
    </source>
</evidence>
<evidence type="ECO:0000256" key="4">
    <source>
        <dbReference type="ARBA" id="ARBA00068096"/>
    </source>
</evidence>
<evidence type="ECO:0000313" key="8">
    <source>
        <dbReference type="EMBL" id="JAD05960.1"/>
    </source>
</evidence>
<dbReference type="EMBL" id="GBXI01008332">
    <property type="protein sequence ID" value="JAD05960.1"/>
    <property type="molecule type" value="Transcribed_RNA"/>
</dbReference>
<keyword evidence="6" id="KW-0732">Signal</keyword>
<feature type="signal peptide" evidence="6">
    <location>
        <begin position="1"/>
        <end position="22"/>
    </location>
</feature>
<dbReference type="Pfam" id="PF18322">
    <property type="entry name" value="CLIP_1"/>
    <property type="match status" value="1"/>
</dbReference>
<dbReference type="SMART" id="SM00020">
    <property type="entry name" value="Tryp_SPc"/>
    <property type="match status" value="1"/>
</dbReference>
<name>A0A0A1X5D6_ZEUCU</name>
<dbReference type="GO" id="GO:0005576">
    <property type="term" value="C:extracellular region"/>
    <property type="evidence" value="ECO:0007669"/>
    <property type="project" value="UniProtKB-SubCell"/>
</dbReference>
<evidence type="ECO:0000259" key="7">
    <source>
        <dbReference type="PROSITE" id="PS50240"/>
    </source>
</evidence>
<dbReference type="AlphaFoldDB" id="A0A0A1X5D6"/>
<dbReference type="SUPFAM" id="SSF50494">
    <property type="entry name" value="Trypsin-like serine proteases"/>
    <property type="match status" value="1"/>
</dbReference>
<dbReference type="PROSITE" id="PS50240">
    <property type="entry name" value="TRYPSIN_DOM"/>
    <property type="match status" value="1"/>
</dbReference>
<feature type="chain" id="PRO_5001983274" description="Phenoloxidase-activating factor 2" evidence="6">
    <location>
        <begin position="23"/>
        <end position="382"/>
    </location>
</feature>
<sequence>MFESQKLVALCLLSFRIHTILCQNSQNYDRLFNSIFPTRDTNDQTTEYANKVCGLGKECVKRILCNDGNIIRDGRTLLDIRIEYDAPCSYLEHCCHIRHVLPDMPTSTMGSNSRQNNGCGYRNKNGVVYEITGSLHNEAEFAEFPWMVLISGNDGSYICGGSLIASNVVLTTAHCKLGNRPDMLSVRAGEWDIESLFEPYIHQNRMVKEIIRHENFNSQSLHNDIALLILRSPFTLAPNVQPICLPTSNIAVDTNNCVSSGWGNDKFGRNGVYQNILKKMELSIVPHATCQAQLRKTRLGRFFELDQSLICAGGEAGKDMCTGDGGSPLVCADENDPERYYQIGIVSWGIGCHTDNVPGVYANVWYLRPWINEKLRERGFYL</sequence>
<dbReference type="FunFam" id="2.40.10.10:FF:000038">
    <property type="entry name" value="Serine protease"/>
    <property type="match status" value="1"/>
</dbReference>
<evidence type="ECO:0000256" key="3">
    <source>
        <dbReference type="ARBA" id="ARBA00023157"/>
    </source>
</evidence>
<keyword evidence="2" id="KW-0964">Secreted</keyword>
<dbReference type="Gene3D" id="2.40.10.10">
    <property type="entry name" value="Trypsin-like serine proteases"/>
    <property type="match status" value="1"/>
</dbReference>
<evidence type="ECO:0000256" key="2">
    <source>
        <dbReference type="ARBA" id="ARBA00022525"/>
    </source>
</evidence>
<organism evidence="8">
    <name type="scientific">Zeugodacus cucurbitae</name>
    <name type="common">Melon fruit fly</name>
    <name type="synonym">Bactrocera cucurbitae</name>
    <dbReference type="NCBI Taxonomy" id="28588"/>
    <lineage>
        <taxon>Eukaryota</taxon>
        <taxon>Metazoa</taxon>
        <taxon>Ecdysozoa</taxon>
        <taxon>Arthropoda</taxon>
        <taxon>Hexapoda</taxon>
        <taxon>Insecta</taxon>
        <taxon>Pterygota</taxon>
        <taxon>Neoptera</taxon>
        <taxon>Endopterygota</taxon>
        <taxon>Diptera</taxon>
        <taxon>Brachycera</taxon>
        <taxon>Muscomorpha</taxon>
        <taxon>Tephritoidea</taxon>
        <taxon>Tephritidae</taxon>
        <taxon>Zeugodacus</taxon>
        <taxon>Zeugodacus</taxon>
    </lineage>
</organism>
<dbReference type="Pfam" id="PF00089">
    <property type="entry name" value="Trypsin"/>
    <property type="match status" value="1"/>
</dbReference>
<evidence type="ECO:0000256" key="1">
    <source>
        <dbReference type="ARBA" id="ARBA00004613"/>
    </source>
</evidence>
<dbReference type="PRINTS" id="PR00722">
    <property type="entry name" value="CHYMOTRYPSIN"/>
</dbReference>
<protein>
    <recommendedName>
        <fullName evidence="4">Phenoloxidase-activating factor 2</fullName>
    </recommendedName>
    <alternativeName>
        <fullName evidence="5">Prophenoloxidase-activating factor II</fullName>
    </alternativeName>
</protein>
<dbReference type="InterPro" id="IPR001254">
    <property type="entry name" value="Trypsin_dom"/>
</dbReference>
<gene>
    <name evidence="8" type="primary">PRSS55</name>
    <name evidence="8" type="ORF">g.9970</name>
</gene>
<dbReference type="PANTHER" id="PTHR24258">
    <property type="entry name" value="SERINE PROTEASE-RELATED"/>
    <property type="match status" value="1"/>
</dbReference>
<dbReference type="GO" id="GO:0006508">
    <property type="term" value="P:proteolysis"/>
    <property type="evidence" value="ECO:0007669"/>
    <property type="project" value="UniProtKB-KW"/>
</dbReference>
<evidence type="ECO:0000256" key="5">
    <source>
        <dbReference type="ARBA" id="ARBA00076468"/>
    </source>
</evidence>
<reference evidence="8" key="1">
    <citation type="submission" date="2014-11" db="EMBL/GenBank/DDBJ databases">
        <authorList>
            <person name="Geib S."/>
        </authorList>
    </citation>
    <scope>NUCLEOTIDE SEQUENCE</scope>
</reference>
<proteinExistence type="predicted"/>
<dbReference type="PANTHER" id="PTHR24258:SF129">
    <property type="entry name" value="LP15124P-RELATED"/>
    <property type="match status" value="1"/>
</dbReference>
<dbReference type="InterPro" id="IPR009003">
    <property type="entry name" value="Peptidase_S1_PA"/>
</dbReference>
<dbReference type="InterPro" id="IPR041515">
    <property type="entry name" value="PPAF-2-like_Clip"/>
</dbReference>
<dbReference type="CDD" id="cd00190">
    <property type="entry name" value="Tryp_SPc"/>
    <property type="match status" value="1"/>
</dbReference>
<accession>A0A0A1X5D6</accession>
<keyword evidence="8" id="KW-0378">Hydrolase</keyword>
<keyword evidence="8" id="KW-0645">Protease</keyword>
<feature type="domain" description="Peptidase S1" evidence="7">
    <location>
        <begin position="131"/>
        <end position="376"/>
    </location>
</feature>
<comment type="subcellular location">
    <subcellularLocation>
        <location evidence="1">Secreted</location>
    </subcellularLocation>
</comment>
<keyword evidence="3" id="KW-1015">Disulfide bond</keyword>